<reference evidence="1" key="1">
    <citation type="journal article" date="2023" name="Science">
        <title>Genome structures resolve the early diversification of teleost fishes.</title>
        <authorList>
            <person name="Parey E."/>
            <person name="Louis A."/>
            <person name="Montfort J."/>
            <person name="Bouchez O."/>
            <person name="Roques C."/>
            <person name="Iampietro C."/>
            <person name="Lluch J."/>
            <person name="Castinel A."/>
            <person name="Donnadieu C."/>
            <person name="Desvignes T."/>
            <person name="Floi Bucao C."/>
            <person name="Jouanno E."/>
            <person name="Wen M."/>
            <person name="Mejri S."/>
            <person name="Dirks R."/>
            <person name="Jansen H."/>
            <person name="Henkel C."/>
            <person name="Chen W.J."/>
            <person name="Zahm M."/>
            <person name="Cabau C."/>
            <person name="Klopp C."/>
            <person name="Thompson A.W."/>
            <person name="Robinson-Rechavi M."/>
            <person name="Braasch I."/>
            <person name="Lecointre G."/>
            <person name="Bobe J."/>
            <person name="Postlethwait J.H."/>
            <person name="Berthelot C."/>
            <person name="Roest Crollius H."/>
            <person name="Guiguen Y."/>
        </authorList>
    </citation>
    <scope>NUCLEOTIDE SEQUENCE</scope>
    <source>
        <strain evidence="1">NC1722</strain>
    </source>
</reference>
<sequence>MGSAQRQWQIYKPQKKKDRGLQFCVDYRRLNDVTTKDSYPLPRINNALDSVSGSIWFSTMDFRSGYWQTSFLGHVISKEVVSTDPVKVKAVEQWPVPTSTAEMRSRV</sequence>
<accession>A0AAD7RYM4</accession>
<protein>
    <submittedName>
        <fullName evidence="1">Uncharacterized protein</fullName>
    </submittedName>
</protein>
<dbReference type="InterPro" id="IPR050951">
    <property type="entry name" value="Retrovirus_Pol_polyprotein"/>
</dbReference>
<name>A0AAD7RYM4_9TELE</name>
<dbReference type="EMBL" id="JAINUG010000157">
    <property type="protein sequence ID" value="KAJ8391431.1"/>
    <property type="molecule type" value="Genomic_DNA"/>
</dbReference>
<comment type="caution">
    <text evidence="1">The sequence shown here is derived from an EMBL/GenBank/DDBJ whole genome shotgun (WGS) entry which is preliminary data.</text>
</comment>
<evidence type="ECO:0000313" key="2">
    <source>
        <dbReference type="Proteomes" id="UP001221898"/>
    </source>
</evidence>
<evidence type="ECO:0000313" key="1">
    <source>
        <dbReference type="EMBL" id="KAJ8391431.1"/>
    </source>
</evidence>
<dbReference type="InterPro" id="IPR043502">
    <property type="entry name" value="DNA/RNA_pol_sf"/>
</dbReference>
<dbReference type="SUPFAM" id="SSF56672">
    <property type="entry name" value="DNA/RNA polymerases"/>
    <property type="match status" value="1"/>
</dbReference>
<proteinExistence type="predicted"/>
<dbReference type="PANTHER" id="PTHR37984:SF5">
    <property type="entry name" value="PROTEIN NYNRIN-LIKE"/>
    <property type="match status" value="1"/>
</dbReference>
<dbReference type="PANTHER" id="PTHR37984">
    <property type="entry name" value="PROTEIN CBG26694"/>
    <property type="match status" value="1"/>
</dbReference>
<keyword evidence="2" id="KW-1185">Reference proteome</keyword>
<dbReference type="Proteomes" id="UP001221898">
    <property type="component" value="Unassembled WGS sequence"/>
</dbReference>
<dbReference type="Gene3D" id="3.30.70.270">
    <property type="match status" value="1"/>
</dbReference>
<gene>
    <name evidence="1" type="ORF">AAFF_G00089050</name>
</gene>
<dbReference type="AlphaFoldDB" id="A0AAD7RYM4"/>
<organism evidence="1 2">
    <name type="scientific">Aldrovandia affinis</name>
    <dbReference type="NCBI Taxonomy" id="143900"/>
    <lineage>
        <taxon>Eukaryota</taxon>
        <taxon>Metazoa</taxon>
        <taxon>Chordata</taxon>
        <taxon>Craniata</taxon>
        <taxon>Vertebrata</taxon>
        <taxon>Euteleostomi</taxon>
        <taxon>Actinopterygii</taxon>
        <taxon>Neopterygii</taxon>
        <taxon>Teleostei</taxon>
        <taxon>Notacanthiformes</taxon>
        <taxon>Halosauridae</taxon>
        <taxon>Aldrovandia</taxon>
    </lineage>
</organism>
<dbReference type="InterPro" id="IPR043128">
    <property type="entry name" value="Rev_trsase/Diguanyl_cyclase"/>
</dbReference>